<evidence type="ECO:0000313" key="2">
    <source>
        <dbReference type="EMBL" id="SDZ30419.1"/>
    </source>
</evidence>
<reference evidence="3" key="1">
    <citation type="submission" date="2016-10" db="EMBL/GenBank/DDBJ databases">
        <authorList>
            <person name="Varghese N."/>
            <person name="Submissions S."/>
        </authorList>
    </citation>
    <scope>NUCLEOTIDE SEQUENCE [LARGE SCALE GENOMIC DNA]</scope>
    <source>
        <strain evidence="3">SP</strain>
    </source>
</reference>
<dbReference type="CDD" id="cd00143">
    <property type="entry name" value="PP2Cc"/>
    <property type="match status" value="1"/>
</dbReference>
<dbReference type="Pfam" id="PF13672">
    <property type="entry name" value="PP2C_2"/>
    <property type="match status" value="1"/>
</dbReference>
<organism evidence="2 3">
    <name type="scientific">Evansella caseinilytica</name>
    <dbReference type="NCBI Taxonomy" id="1503961"/>
    <lineage>
        <taxon>Bacteria</taxon>
        <taxon>Bacillati</taxon>
        <taxon>Bacillota</taxon>
        <taxon>Bacilli</taxon>
        <taxon>Bacillales</taxon>
        <taxon>Bacillaceae</taxon>
        <taxon>Evansella</taxon>
    </lineage>
</organism>
<name>A0A1H3RZU1_9BACI</name>
<dbReference type="OrthoDB" id="9801841at2"/>
<dbReference type="STRING" id="1503961.SAMN05421736_109114"/>
<accession>A0A1H3RZU1</accession>
<dbReference type="EMBL" id="FNPI01000009">
    <property type="protein sequence ID" value="SDZ30419.1"/>
    <property type="molecule type" value="Genomic_DNA"/>
</dbReference>
<feature type="domain" description="PPM-type phosphatase" evidence="1">
    <location>
        <begin position="4"/>
        <end position="256"/>
    </location>
</feature>
<dbReference type="Proteomes" id="UP000198935">
    <property type="component" value="Unassembled WGS sequence"/>
</dbReference>
<keyword evidence="3" id="KW-1185">Reference proteome</keyword>
<protein>
    <submittedName>
        <fullName evidence="2">Serine/threonine protein phosphatase PrpC</fullName>
    </submittedName>
</protein>
<dbReference type="InterPro" id="IPR001932">
    <property type="entry name" value="PPM-type_phosphatase-like_dom"/>
</dbReference>
<evidence type="ECO:0000259" key="1">
    <source>
        <dbReference type="PROSITE" id="PS51746"/>
    </source>
</evidence>
<dbReference type="SUPFAM" id="SSF81606">
    <property type="entry name" value="PP2C-like"/>
    <property type="match status" value="1"/>
</dbReference>
<proteinExistence type="predicted"/>
<sequence>MTFLMAHHTDKGIQKKTNQDALLMKTADTAKGKVGLFVVCDGMGGLSHGELASATVVKTMSDWFDEELPGIIFSDNTEEAVVNQLTSCILGINEKIIAYGKSTGLRLGTTITALLIVNMQYYLLHIGDSRAYHIREQLRLLTKDQTLAAREVAKGNLTEEEARTDPRKNVLLQCIGATKTRILDVSVLTGAVESGAMYLLCSDGFHHRLSDEELLEHLYPGRFVREQDMKKKAVELIELVKNRQETDNISALLIKII</sequence>
<dbReference type="PROSITE" id="PS51746">
    <property type="entry name" value="PPM_2"/>
    <property type="match status" value="1"/>
</dbReference>
<dbReference type="SMART" id="SM00331">
    <property type="entry name" value="PP2C_SIG"/>
    <property type="match status" value="1"/>
</dbReference>
<dbReference type="InterPro" id="IPR036457">
    <property type="entry name" value="PPM-type-like_dom_sf"/>
</dbReference>
<evidence type="ECO:0000313" key="3">
    <source>
        <dbReference type="Proteomes" id="UP000198935"/>
    </source>
</evidence>
<gene>
    <name evidence="2" type="ORF">SAMN05421736_109114</name>
</gene>
<dbReference type="AlphaFoldDB" id="A0A1H3RZU1"/>
<dbReference type="Gene3D" id="3.60.40.10">
    <property type="entry name" value="PPM-type phosphatase domain"/>
    <property type="match status" value="1"/>
</dbReference>
<dbReference type="SMART" id="SM00332">
    <property type="entry name" value="PP2Cc"/>
    <property type="match status" value="1"/>
</dbReference>